<organism evidence="8 9">
    <name type="scientific">Rotaria socialis</name>
    <dbReference type="NCBI Taxonomy" id="392032"/>
    <lineage>
        <taxon>Eukaryota</taxon>
        <taxon>Metazoa</taxon>
        <taxon>Spiralia</taxon>
        <taxon>Gnathifera</taxon>
        <taxon>Rotifera</taxon>
        <taxon>Eurotatoria</taxon>
        <taxon>Bdelloidea</taxon>
        <taxon>Philodinida</taxon>
        <taxon>Philodinidae</taxon>
        <taxon>Rotaria</taxon>
    </lineage>
</organism>
<dbReference type="Gene3D" id="2.60.40.1470">
    <property type="entry name" value="ApaG domain"/>
    <property type="match status" value="1"/>
</dbReference>
<dbReference type="GO" id="GO:0070987">
    <property type="term" value="P:error-free translesion synthesis"/>
    <property type="evidence" value="ECO:0007669"/>
    <property type="project" value="TreeGrafter"/>
</dbReference>
<dbReference type="PANTHER" id="PTHR14289:SF16">
    <property type="entry name" value="POLYMERASE DELTA-INTERACTING PROTEIN 2"/>
    <property type="match status" value="1"/>
</dbReference>
<evidence type="ECO:0000313" key="8">
    <source>
        <dbReference type="EMBL" id="CAF3500175.1"/>
    </source>
</evidence>
<sequence>MGMRIENRNRELFLHRVFGYRGVIIFPWLARVFDRCDERSSSLPPLAKSTKSSQSNIHEIRAKSVTYYQVLTDTRDMPHIRAQTEAVTFLGNQERDRNLYAIPGLDYVAQEDIVPYTSTERTPIEHELFDKFLIYDSETTPNFVPREYLKSWQERHHQWLELSDVAKDVTHQIRVTVIPFYMGSRSAQGVAVHWWRYSIRVENLNPDEPVTLRERHWRIFSLSGTLETVRGKGVVGQEPRLSKEYPAFQYSSHISLSASSGHMWGTFKMEKDDGTFIEVRIPPFNLEYLMNFSYLIRQKLVVRQFHTSSPRHIHPLIWIILKPALKGAAWLTGRSARKWYRGLPEEKRSIFFQHLNRHKYKYVAIFGTIGSTFGYHYSTHIQIAPITGRKRYMLMTEEQLKYLCDLQKEELAKTYANHMMPENSKETQLVAKVAKKIISANVDLPNVRSIKWTIRVLNIDDQKAFVLPSGDIYVTRGMLQTVANEDQLAIVLGHEISHTLLDHSGENLSYLQLVDFLGIFASLIIWSVFPSDWASFFVTYLFERFLTFANRLPYSRTLEEEADEVGLMLAAKACYDIRESVRFWQKIHELEEKQAIPEFFSTHPASNKRAETLKRKISWALEIRHQCNCFPLIENITLGLPKILEQPLDKKTGLVHHIPVTILICSRLKNIMIEMSSLTQFGESQKGKKRAKLLKMNEFDGSIR</sequence>
<dbReference type="Pfam" id="PF04379">
    <property type="entry name" value="DUF525"/>
    <property type="match status" value="1"/>
</dbReference>
<evidence type="ECO:0000313" key="9">
    <source>
        <dbReference type="Proteomes" id="UP000663872"/>
    </source>
</evidence>
<dbReference type="GO" id="GO:0046872">
    <property type="term" value="F:metal ion binding"/>
    <property type="evidence" value="ECO:0007669"/>
    <property type="project" value="UniProtKB-KW"/>
</dbReference>
<keyword evidence="6" id="KW-0482">Metalloprotease</keyword>
<dbReference type="InterPro" id="IPR011722">
    <property type="entry name" value="Hemimethylated_DNA-bd_dom"/>
</dbReference>
<dbReference type="GO" id="GO:0042645">
    <property type="term" value="C:mitochondrial nucleoid"/>
    <property type="evidence" value="ECO:0007669"/>
    <property type="project" value="TreeGrafter"/>
</dbReference>
<dbReference type="SMART" id="SM00992">
    <property type="entry name" value="YccV-like"/>
    <property type="match status" value="1"/>
</dbReference>
<evidence type="ECO:0000256" key="1">
    <source>
        <dbReference type="ARBA" id="ARBA00001947"/>
    </source>
</evidence>
<dbReference type="InterPro" id="IPR001915">
    <property type="entry name" value="Peptidase_M48"/>
</dbReference>
<proteinExistence type="predicted"/>
<dbReference type="Proteomes" id="UP000663872">
    <property type="component" value="Unassembled WGS sequence"/>
</dbReference>
<dbReference type="PROSITE" id="PS51087">
    <property type="entry name" value="APAG"/>
    <property type="match status" value="1"/>
</dbReference>
<dbReference type="InterPro" id="IPR007474">
    <property type="entry name" value="ApaG_domain"/>
</dbReference>
<dbReference type="GO" id="GO:0005634">
    <property type="term" value="C:nucleus"/>
    <property type="evidence" value="ECO:0007669"/>
    <property type="project" value="TreeGrafter"/>
</dbReference>
<evidence type="ECO:0000259" key="7">
    <source>
        <dbReference type="PROSITE" id="PS51087"/>
    </source>
</evidence>
<comment type="cofactor">
    <cofactor evidence="1">
        <name>Zn(2+)</name>
        <dbReference type="ChEBI" id="CHEBI:29105"/>
    </cofactor>
</comment>
<dbReference type="AlphaFoldDB" id="A0A818H8T8"/>
<evidence type="ECO:0000256" key="3">
    <source>
        <dbReference type="ARBA" id="ARBA00022723"/>
    </source>
</evidence>
<dbReference type="GO" id="GO:0004222">
    <property type="term" value="F:metalloendopeptidase activity"/>
    <property type="evidence" value="ECO:0007669"/>
    <property type="project" value="InterPro"/>
</dbReference>
<evidence type="ECO:0000256" key="2">
    <source>
        <dbReference type="ARBA" id="ARBA00022670"/>
    </source>
</evidence>
<accession>A0A818H8T8</accession>
<dbReference type="CDD" id="cd07331">
    <property type="entry name" value="M48C_Oma1_like"/>
    <property type="match status" value="1"/>
</dbReference>
<comment type="caution">
    <text evidence="8">The sequence shown here is derived from an EMBL/GenBank/DDBJ whole genome shotgun (WGS) entry which is preliminary data.</text>
</comment>
<feature type="domain" description="ApaG" evidence="7">
    <location>
        <begin position="167"/>
        <end position="293"/>
    </location>
</feature>
<dbReference type="SUPFAM" id="SSF141255">
    <property type="entry name" value="YccV-like"/>
    <property type="match status" value="1"/>
</dbReference>
<evidence type="ECO:0000256" key="5">
    <source>
        <dbReference type="ARBA" id="ARBA00022833"/>
    </source>
</evidence>
<dbReference type="GO" id="GO:0003677">
    <property type="term" value="F:DNA binding"/>
    <property type="evidence" value="ECO:0007669"/>
    <property type="project" value="InterPro"/>
</dbReference>
<evidence type="ECO:0000256" key="6">
    <source>
        <dbReference type="ARBA" id="ARBA00023049"/>
    </source>
</evidence>
<keyword evidence="2" id="KW-0645">Protease</keyword>
<dbReference type="PANTHER" id="PTHR14289">
    <property type="entry name" value="F-BOX ONLY PROTEIN 3"/>
    <property type="match status" value="1"/>
</dbReference>
<protein>
    <recommendedName>
        <fullName evidence="7">ApaG domain-containing protein</fullName>
    </recommendedName>
</protein>
<dbReference type="SUPFAM" id="SSF110069">
    <property type="entry name" value="ApaG-like"/>
    <property type="match status" value="1"/>
</dbReference>
<keyword evidence="4" id="KW-0378">Hydrolase</keyword>
<evidence type="ECO:0000256" key="4">
    <source>
        <dbReference type="ARBA" id="ARBA00022801"/>
    </source>
</evidence>
<keyword evidence="5" id="KW-0862">Zinc</keyword>
<dbReference type="EMBL" id="CAJNYT010002904">
    <property type="protein sequence ID" value="CAF3500175.1"/>
    <property type="molecule type" value="Genomic_DNA"/>
</dbReference>
<dbReference type="Pfam" id="PF01435">
    <property type="entry name" value="Peptidase_M48"/>
    <property type="match status" value="1"/>
</dbReference>
<dbReference type="InterPro" id="IPR036767">
    <property type="entry name" value="ApaG_sf"/>
</dbReference>
<reference evidence="8" key="1">
    <citation type="submission" date="2021-02" db="EMBL/GenBank/DDBJ databases">
        <authorList>
            <person name="Nowell W R."/>
        </authorList>
    </citation>
    <scope>NUCLEOTIDE SEQUENCE</scope>
</reference>
<keyword evidence="3" id="KW-0479">Metal-binding</keyword>
<dbReference type="InterPro" id="IPR036623">
    <property type="entry name" value="Hemimethylated_DNA-bd_sf"/>
</dbReference>
<name>A0A818H8T8_9BILA</name>
<dbReference type="GO" id="GO:0006508">
    <property type="term" value="P:proteolysis"/>
    <property type="evidence" value="ECO:0007669"/>
    <property type="project" value="UniProtKB-KW"/>
</dbReference>
<dbReference type="Gene3D" id="3.30.2010.10">
    <property type="entry name" value="Metalloproteases ('zincins'), catalytic domain"/>
    <property type="match status" value="1"/>
</dbReference>
<gene>
    <name evidence="8" type="ORF">GRG538_LOCUS17548</name>
</gene>